<accession>C5ATL8</accession>
<organism evidence="1 2">
    <name type="scientific">Methylorubrum extorquens (strain ATCC 14718 / DSM 1338 / JCM 2805 / NCIMB 9133 / AM1)</name>
    <name type="common">Methylobacterium extorquens</name>
    <dbReference type="NCBI Taxonomy" id="272630"/>
    <lineage>
        <taxon>Bacteria</taxon>
        <taxon>Pseudomonadati</taxon>
        <taxon>Pseudomonadota</taxon>
        <taxon>Alphaproteobacteria</taxon>
        <taxon>Hyphomicrobiales</taxon>
        <taxon>Methylobacteriaceae</taxon>
        <taxon>Methylorubrum</taxon>
    </lineage>
</organism>
<dbReference type="KEGG" id="mea:Mex_1p2788"/>
<keyword evidence="2" id="KW-1185">Reference proteome</keyword>
<dbReference type="HOGENOM" id="CLU_2899043_0_0_5"/>
<proteinExistence type="predicted"/>
<reference evidence="1 2" key="1">
    <citation type="journal article" date="2009" name="PLoS ONE">
        <title>Methylobacterium genome sequences: a reference blueprint to investigate microbial metabolism of C1 compounds from natural and industrial sources.</title>
        <authorList>
            <person name="Vuilleumier S."/>
            <person name="Chistoserdova L."/>
            <person name="Lee M.-C."/>
            <person name="Bringel F."/>
            <person name="Lajus A."/>
            <person name="Zhou Y."/>
            <person name="Gourion B."/>
            <person name="Barbe V."/>
            <person name="Chang J."/>
            <person name="Cruveiller S."/>
            <person name="Dossat C."/>
            <person name="Gillett W."/>
            <person name="Gruffaz C."/>
            <person name="Haugen E."/>
            <person name="Hourcade E."/>
            <person name="Levy R."/>
            <person name="Mangenot S."/>
            <person name="Muller E."/>
            <person name="Nadalig T."/>
            <person name="Pagni M."/>
            <person name="Penny C."/>
            <person name="Peyraud R."/>
            <person name="Robinson D.G."/>
            <person name="Roche D."/>
            <person name="Rouy Z."/>
            <person name="Saenampechek C."/>
            <person name="Salvignol G."/>
            <person name="Vallenet D."/>
            <person name="Wu Z."/>
            <person name="Marx C.J."/>
            <person name="Vorholt J.A."/>
            <person name="Olson M.V."/>
            <person name="Kaul R."/>
            <person name="Weissenbach J."/>
            <person name="Medigue C."/>
            <person name="Lidstrom M.E."/>
        </authorList>
    </citation>
    <scope>NUCLEOTIDE SEQUENCE [LARGE SCALE GENOMIC DNA]</scope>
    <source>
        <strain evidence="2">ATCC 14718 / DSM 1338 / JCM 2805 / NCIMB 9133 / AM1</strain>
    </source>
</reference>
<dbReference type="AlphaFoldDB" id="C5ATL8"/>
<protein>
    <submittedName>
        <fullName evidence="1">Uncharacterized protein</fullName>
    </submittedName>
</protein>
<dbReference type="EMBL" id="CP001510">
    <property type="protein sequence ID" value="ACS40542.1"/>
    <property type="molecule type" value="Genomic_DNA"/>
</dbReference>
<sequence length="62" mass="6800">MGGGGLGRGMAPMALWAGEPIVPQEVYFDTTLHMRDKQRAGLRKFLRVGLWQIQAAPTGTCR</sequence>
<evidence type="ECO:0000313" key="1">
    <source>
        <dbReference type="EMBL" id="ACS40542.1"/>
    </source>
</evidence>
<dbReference type="Proteomes" id="UP000009081">
    <property type="component" value="Chromosome"/>
</dbReference>
<gene>
    <name evidence="1" type="ordered locus">MexAM1_META1p2788</name>
</gene>
<evidence type="ECO:0000313" key="2">
    <source>
        <dbReference type="Proteomes" id="UP000009081"/>
    </source>
</evidence>
<name>C5ATL8_METEA</name>